<sequence length="375" mass="42832">MVNTVKAQHIKQNNYNSIYQLFFSYSQLSKPQIANLLGLSLPTVLNNMAELERENKIKENGVLVSQGGRPATAYQLVNDAFIAIGVEIQQKRIKLVALDLNANPIKLEKKTLQYQHTQTYLEELSQMINTFIEALGYEKMQILGIGISVQGIVGRDSKSLLYSKILNFEHFNIETLQCMLDYPIHLFHDVKCAARMELWKNQDLDNAFYLSISEHLGGAFILNNQIEKGKNSFSGALEHLQIHHDGKSCYCGQRGCLEAYCSLSALLHDNEKLSDFFSKLRQSDPQTTERWQQFLRYLAKGLNAVYLIIERDIVLGGDIARYLCREDIVYLEQEVRKLYPFPLQDNFIKIANLRDNVTVQGAALPFIANYLAQLQ</sequence>
<dbReference type="EMBL" id="PHHA01000010">
    <property type="protein sequence ID" value="PJG85483.1"/>
    <property type="molecule type" value="Genomic_DNA"/>
</dbReference>
<dbReference type="OrthoDB" id="8595273at2"/>
<dbReference type="Proteomes" id="UP000229329">
    <property type="component" value="Unassembled WGS sequence"/>
</dbReference>
<dbReference type="PANTHER" id="PTHR18964:SF149">
    <property type="entry name" value="BIFUNCTIONAL UDP-N-ACETYLGLUCOSAMINE 2-EPIMERASE_N-ACETYLMANNOSAMINE KINASE"/>
    <property type="match status" value="1"/>
</dbReference>
<keyword evidence="3" id="KW-1185">Reference proteome</keyword>
<dbReference type="Pfam" id="PF00480">
    <property type="entry name" value="ROK"/>
    <property type="match status" value="1"/>
</dbReference>
<evidence type="ECO:0000256" key="1">
    <source>
        <dbReference type="ARBA" id="ARBA00006479"/>
    </source>
</evidence>
<dbReference type="InterPro" id="IPR043129">
    <property type="entry name" value="ATPase_NBD"/>
</dbReference>
<dbReference type="Gene3D" id="3.30.420.40">
    <property type="match status" value="2"/>
</dbReference>
<gene>
    <name evidence="2" type="ORF">CVP05_05640</name>
</gene>
<organism evidence="2 3">
    <name type="scientific">Conservatibacter flavescens</name>
    <dbReference type="NCBI Taxonomy" id="28161"/>
    <lineage>
        <taxon>Bacteria</taxon>
        <taxon>Pseudomonadati</taxon>
        <taxon>Pseudomonadota</taxon>
        <taxon>Gammaproteobacteria</taxon>
        <taxon>Pasteurellales</taxon>
        <taxon>Pasteurellaceae</taxon>
        <taxon>Conservatibacter</taxon>
    </lineage>
</organism>
<dbReference type="InterPro" id="IPR000600">
    <property type="entry name" value="ROK"/>
</dbReference>
<dbReference type="RefSeq" id="WP_100288604.1">
    <property type="nucleotide sequence ID" value="NZ_PHHA01000010.1"/>
</dbReference>
<accession>A0A2M8S2V5</accession>
<comment type="caution">
    <text evidence="2">The sequence shown here is derived from an EMBL/GenBank/DDBJ whole genome shotgun (WGS) entry which is preliminary data.</text>
</comment>
<comment type="similarity">
    <text evidence="1">Belongs to the ROK (NagC/XylR) family.</text>
</comment>
<name>A0A2M8S2V5_9PAST</name>
<evidence type="ECO:0000313" key="2">
    <source>
        <dbReference type="EMBL" id="PJG85483.1"/>
    </source>
</evidence>
<dbReference type="SUPFAM" id="SSF53067">
    <property type="entry name" value="Actin-like ATPase domain"/>
    <property type="match status" value="1"/>
</dbReference>
<dbReference type="PANTHER" id="PTHR18964">
    <property type="entry name" value="ROK (REPRESSOR, ORF, KINASE) FAMILY"/>
    <property type="match status" value="1"/>
</dbReference>
<dbReference type="InterPro" id="IPR036390">
    <property type="entry name" value="WH_DNA-bd_sf"/>
</dbReference>
<dbReference type="Gene3D" id="1.10.10.10">
    <property type="entry name" value="Winged helix-like DNA-binding domain superfamily/Winged helix DNA-binding domain"/>
    <property type="match status" value="1"/>
</dbReference>
<dbReference type="AlphaFoldDB" id="A0A2M8S2V5"/>
<proteinExistence type="inferred from homology"/>
<protein>
    <submittedName>
        <fullName evidence="2">ROK family protein</fullName>
    </submittedName>
</protein>
<dbReference type="SUPFAM" id="SSF46785">
    <property type="entry name" value="Winged helix' DNA-binding domain"/>
    <property type="match status" value="1"/>
</dbReference>
<dbReference type="InterPro" id="IPR036388">
    <property type="entry name" value="WH-like_DNA-bd_sf"/>
</dbReference>
<evidence type="ECO:0000313" key="3">
    <source>
        <dbReference type="Proteomes" id="UP000229329"/>
    </source>
</evidence>
<reference evidence="2 3" key="1">
    <citation type="submission" date="2017-11" db="EMBL/GenBank/DDBJ databases">
        <title>Reclassification of Bisgaard taxon 7 as Conservatibacter flavescens gen. nov., sp. nov.</title>
        <authorList>
            <person name="Christensen H."/>
        </authorList>
    </citation>
    <scope>NUCLEOTIDE SEQUENCE [LARGE SCALE GENOMIC DNA]</scope>
    <source>
        <strain evidence="2 3">7_4</strain>
    </source>
</reference>